<dbReference type="Proteomes" id="UP001567538">
    <property type="component" value="Unassembled WGS sequence"/>
</dbReference>
<accession>A0ABD1I6D7</accession>
<dbReference type="EMBL" id="JBEAFC010000003">
    <property type="protein sequence ID" value="KAL1563504.1"/>
    <property type="molecule type" value="Genomic_DNA"/>
</dbReference>
<evidence type="ECO:0000313" key="1">
    <source>
        <dbReference type="EMBL" id="KAL1563504.1"/>
    </source>
</evidence>
<gene>
    <name evidence="1" type="ORF">AAHA92_05965</name>
</gene>
<comment type="caution">
    <text evidence="1">The sequence shown here is derived from an EMBL/GenBank/DDBJ whole genome shotgun (WGS) entry which is preliminary data.</text>
</comment>
<dbReference type="AlphaFoldDB" id="A0ABD1I6D7"/>
<evidence type="ECO:0000313" key="2">
    <source>
        <dbReference type="Proteomes" id="UP001567538"/>
    </source>
</evidence>
<reference evidence="1 2" key="1">
    <citation type="submission" date="2024-06" db="EMBL/GenBank/DDBJ databases">
        <title>A chromosome level genome sequence of Diviner's sage (Salvia divinorum).</title>
        <authorList>
            <person name="Ford S.A."/>
            <person name="Ro D.-K."/>
            <person name="Ness R.W."/>
            <person name="Phillips M.A."/>
        </authorList>
    </citation>
    <scope>NUCLEOTIDE SEQUENCE [LARGE SCALE GENOMIC DNA]</scope>
    <source>
        <strain evidence="1">SAF-2024a</strain>
        <tissue evidence="1">Leaf</tissue>
    </source>
</reference>
<name>A0ABD1I6D7_SALDI</name>
<protein>
    <submittedName>
        <fullName evidence="1">Uncharacterized protein</fullName>
    </submittedName>
</protein>
<proteinExistence type="predicted"/>
<organism evidence="1 2">
    <name type="scientific">Salvia divinorum</name>
    <name type="common">Maria pastora</name>
    <name type="synonym">Diviner's sage</name>
    <dbReference type="NCBI Taxonomy" id="28513"/>
    <lineage>
        <taxon>Eukaryota</taxon>
        <taxon>Viridiplantae</taxon>
        <taxon>Streptophyta</taxon>
        <taxon>Embryophyta</taxon>
        <taxon>Tracheophyta</taxon>
        <taxon>Spermatophyta</taxon>
        <taxon>Magnoliopsida</taxon>
        <taxon>eudicotyledons</taxon>
        <taxon>Gunneridae</taxon>
        <taxon>Pentapetalae</taxon>
        <taxon>asterids</taxon>
        <taxon>lamiids</taxon>
        <taxon>Lamiales</taxon>
        <taxon>Lamiaceae</taxon>
        <taxon>Nepetoideae</taxon>
        <taxon>Mentheae</taxon>
        <taxon>Salviinae</taxon>
        <taxon>Salvia</taxon>
        <taxon>Salvia subgen. Calosphace</taxon>
    </lineage>
</organism>
<sequence>METTVIMIEDIIRSQQQDLLMFLNMVRAMLDSWNCRSERRAALTYNMSSKLPAQVMHMDRLFGLMDKDCISNLRMDCNTFGWLCRILRDRCGLVDQRFGHTVSHYVHDVMRAVIHLHSILFVEPTPVDGNCDDPRWKWFQGCLGALDGTYINVRVSIADAPRYCTRT</sequence>
<keyword evidence="2" id="KW-1185">Reference proteome</keyword>